<sequence>EICMQSGPVMTASHHWYITFESTSGYDGSAQYLAANVIVLQVQFTMVLRTNDFFMFAFIFTISI</sequence>
<protein>
    <submittedName>
        <fullName evidence="1">Uncharacterized protein</fullName>
    </submittedName>
</protein>
<comment type="caution">
    <text evidence="1">The sequence shown here is derived from an EMBL/GenBank/DDBJ whole genome shotgun (WGS) entry which is preliminary data.</text>
</comment>
<evidence type="ECO:0000313" key="2">
    <source>
        <dbReference type="Proteomes" id="UP000663874"/>
    </source>
</evidence>
<dbReference type="EMBL" id="CAJOBE010035555">
    <property type="protein sequence ID" value="CAF4308114.1"/>
    <property type="molecule type" value="Genomic_DNA"/>
</dbReference>
<gene>
    <name evidence="1" type="ORF">FNK824_LOCUS40898</name>
</gene>
<dbReference type="AlphaFoldDB" id="A0A820I894"/>
<reference evidence="1" key="1">
    <citation type="submission" date="2021-02" db="EMBL/GenBank/DDBJ databases">
        <authorList>
            <person name="Nowell W R."/>
        </authorList>
    </citation>
    <scope>NUCLEOTIDE SEQUENCE</scope>
</reference>
<proteinExistence type="predicted"/>
<evidence type="ECO:0000313" key="1">
    <source>
        <dbReference type="EMBL" id="CAF4308114.1"/>
    </source>
</evidence>
<accession>A0A820I894</accession>
<organism evidence="1 2">
    <name type="scientific">Rotaria sordida</name>
    <dbReference type="NCBI Taxonomy" id="392033"/>
    <lineage>
        <taxon>Eukaryota</taxon>
        <taxon>Metazoa</taxon>
        <taxon>Spiralia</taxon>
        <taxon>Gnathifera</taxon>
        <taxon>Rotifera</taxon>
        <taxon>Eurotatoria</taxon>
        <taxon>Bdelloidea</taxon>
        <taxon>Philodinida</taxon>
        <taxon>Philodinidae</taxon>
        <taxon>Rotaria</taxon>
    </lineage>
</organism>
<name>A0A820I894_9BILA</name>
<dbReference type="Proteomes" id="UP000663874">
    <property type="component" value="Unassembled WGS sequence"/>
</dbReference>
<feature type="non-terminal residue" evidence="1">
    <location>
        <position position="1"/>
    </location>
</feature>